<dbReference type="Pfam" id="PF05506">
    <property type="entry name" value="PLipase_C_C"/>
    <property type="match status" value="1"/>
</dbReference>
<reference evidence="3" key="1">
    <citation type="journal article" date="2019" name="Int. J. Syst. Evol. Microbiol.">
        <title>The Global Catalogue of Microorganisms (GCM) 10K type strain sequencing project: providing services to taxonomists for standard genome sequencing and annotation.</title>
        <authorList>
            <consortium name="The Broad Institute Genomics Platform"/>
            <consortium name="The Broad Institute Genome Sequencing Center for Infectious Disease"/>
            <person name="Wu L."/>
            <person name="Ma J."/>
        </authorList>
    </citation>
    <scope>NUCLEOTIDE SEQUENCE [LARGE SCALE GENOMIC DNA]</scope>
    <source>
        <strain evidence="3">CCUG 54522</strain>
    </source>
</reference>
<dbReference type="InterPro" id="IPR008475">
    <property type="entry name" value="PLipase_C_C"/>
</dbReference>
<proteinExistence type="predicted"/>
<dbReference type="Gene3D" id="3.40.720.10">
    <property type="entry name" value="Alkaline Phosphatase, subunit A"/>
    <property type="match status" value="1"/>
</dbReference>
<feature type="domain" description="Bacterial phospholipase C C-terminal" evidence="1">
    <location>
        <begin position="200"/>
        <end position="282"/>
    </location>
</feature>
<dbReference type="InterPro" id="IPR017850">
    <property type="entry name" value="Alkaline_phosphatase_core_sf"/>
</dbReference>
<gene>
    <name evidence="2" type="ORF">ACFPYL_06140</name>
</gene>
<sequence>MPALNDVEHLLLVLAEDVPITSVTDLPEHVTTCRRYHLTPPGEERAERVWPSFAVALREAGVTVHLRASMPDTLGDVTVIEAGRETVQAVLDGLDDLPPATLVAVALAGGDAPAVVERWGTALGAPGTLLLRTPWTTRAWVSDEVCDHTSLIQLCERWTAGRGHEARIWLTEWRRRVCGDLLLALDLGEPVELPDGASVRPLPYAPTAEIRVTDGAVSLVLANAGATRGIHLRVDGADGPDAVTVPESSVSRPRVVTVPVAVRDGRYDVTVTGPGFARHFTGPHLTGPHLTGPHLTGECDE</sequence>
<name>A0ABW1LGH8_9ACTN</name>
<protein>
    <submittedName>
        <fullName evidence="2">Phospholipase domain-containing protein</fullName>
    </submittedName>
</protein>
<dbReference type="RefSeq" id="WP_379151722.1">
    <property type="nucleotide sequence ID" value="NZ_JBHSRJ010000003.1"/>
</dbReference>
<dbReference type="Proteomes" id="UP001596135">
    <property type="component" value="Unassembled WGS sequence"/>
</dbReference>
<organism evidence="2 3">
    <name type="scientific">Nocardioides hankookensis</name>
    <dbReference type="NCBI Taxonomy" id="443157"/>
    <lineage>
        <taxon>Bacteria</taxon>
        <taxon>Bacillati</taxon>
        <taxon>Actinomycetota</taxon>
        <taxon>Actinomycetes</taxon>
        <taxon>Propionibacteriales</taxon>
        <taxon>Nocardioidaceae</taxon>
        <taxon>Nocardioides</taxon>
    </lineage>
</organism>
<keyword evidence="3" id="KW-1185">Reference proteome</keyword>
<dbReference type="EMBL" id="JBHSRJ010000003">
    <property type="protein sequence ID" value="MFC6042641.1"/>
    <property type="molecule type" value="Genomic_DNA"/>
</dbReference>
<evidence type="ECO:0000313" key="3">
    <source>
        <dbReference type="Proteomes" id="UP001596135"/>
    </source>
</evidence>
<comment type="caution">
    <text evidence="2">The sequence shown here is derived from an EMBL/GenBank/DDBJ whole genome shotgun (WGS) entry which is preliminary data.</text>
</comment>
<evidence type="ECO:0000313" key="2">
    <source>
        <dbReference type="EMBL" id="MFC6042641.1"/>
    </source>
</evidence>
<accession>A0ABW1LGH8</accession>
<evidence type="ECO:0000259" key="1">
    <source>
        <dbReference type="Pfam" id="PF05506"/>
    </source>
</evidence>